<keyword evidence="1" id="KW-0812">Transmembrane</keyword>
<protein>
    <submittedName>
        <fullName evidence="2">Uncharacterized protein</fullName>
    </submittedName>
</protein>
<accession>A0A0S6VVB4</accession>
<feature type="transmembrane region" description="Helical" evidence="1">
    <location>
        <begin position="49"/>
        <end position="70"/>
    </location>
</feature>
<feature type="transmembrane region" description="Helical" evidence="1">
    <location>
        <begin position="117"/>
        <end position="139"/>
    </location>
</feature>
<evidence type="ECO:0000313" key="3">
    <source>
        <dbReference type="Proteomes" id="UP000030700"/>
    </source>
</evidence>
<evidence type="ECO:0000313" key="2">
    <source>
        <dbReference type="EMBL" id="GAK49217.1"/>
    </source>
</evidence>
<organism evidence="2">
    <name type="scientific">Candidatus Moduliflexus flocculans</name>
    <dbReference type="NCBI Taxonomy" id="1499966"/>
    <lineage>
        <taxon>Bacteria</taxon>
        <taxon>Candidatus Moduliflexota</taxon>
        <taxon>Candidatus Moduliflexia</taxon>
        <taxon>Candidatus Moduliflexales</taxon>
        <taxon>Candidatus Moduliflexaceae</taxon>
    </lineage>
</organism>
<dbReference type="Proteomes" id="UP000030700">
    <property type="component" value="Unassembled WGS sequence"/>
</dbReference>
<feature type="transmembrane region" description="Helical" evidence="1">
    <location>
        <begin position="16"/>
        <end position="37"/>
    </location>
</feature>
<evidence type="ECO:0000256" key="1">
    <source>
        <dbReference type="SAM" id="Phobius"/>
    </source>
</evidence>
<keyword evidence="1" id="KW-0472">Membrane</keyword>
<gene>
    <name evidence="2" type="ORF">U14_00435</name>
</gene>
<reference evidence="2" key="1">
    <citation type="journal article" date="2015" name="PeerJ">
        <title>First genomic representation of candidate bacterial phylum KSB3 points to enhanced environmental sensing as a trigger of wastewater bulking.</title>
        <authorList>
            <person name="Sekiguchi Y."/>
            <person name="Ohashi A."/>
            <person name="Parks D.H."/>
            <person name="Yamauchi T."/>
            <person name="Tyson G.W."/>
            <person name="Hugenholtz P."/>
        </authorList>
    </citation>
    <scope>NUCLEOTIDE SEQUENCE [LARGE SCALE GENOMIC DNA]</scope>
</reference>
<feature type="transmembrane region" description="Helical" evidence="1">
    <location>
        <begin position="82"/>
        <end position="105"/>
    </location>
</feature>
<dbReference type="EMBL" id="DF820455">
    <property type="protein sequence ID" value="GAK49217.1"/>
    <property type="molecule type" value="Genomic_DNA"/>
</dbReference>
<dbReference type="AlphaFoldDB" id="A0A0S6VVB4"/>
<sequence>MLPYVYKAFTTYEGMYIGYLIPIVYFSRVTFTTAFNNFKRRRHAGLNDVIAAIAMILIAADFINYLYLFFRRSGALLPPSLLYGKYVVGFCLWIWAFTYCYRAYFSRKAAGSNFRQRLILFAIVIVASLILSGLGIALLPAHAAVAV</sequence>
<keyword evidence="1" id="KW-1133">Transmembrane helix</keyword>
<keyword evidence="3" id="KW-1185">Reference proteome</keyword>
<dbReference type="HOGENOM" id="CLU_1851210_0_0_0"/>
<proteinExistence type="predicted"/>
<name>A0A0S6VVB4_9BACT</name>